<evidence type="ECO:0000313" key="3">
    <source>
        <dbReference type="Proteomes" id="UP000294847"/>
    </source>
</evidence>
<proteinExistence type="predicted"/>
<name>A0A4P7NCG3_PYROR</name>
<feature type="region of interest" description="Disordered" evidence="1">
    <location>
        <begin position="64"/>
        <end position="101"/>
    </location>
</feature>
<sequence length="204" mass="22288">MIRGTHGAVNIVPHFTRLHHSHGELVEPDVVRHRAHRPKGPRRLLSAVEAQHLDDVLGRQHVAPLHGQADPDPPRQGRRGAGVRQAPLDGRVGRGGAQPVRPGVVGQEVAEKGRHAVRVDAHAREVRSSRLAAGRVLAARRRLDYGVLGGEGVVVVVGPRWVHGQGRLVQGDEGVHHFLGAHDLGTYSPERWMEMYKIKILPTA</sequence>
<dbReference type="EMBL" id="CP034206">
    <property type="protein sequence ID" value="QBZ58250.1"/>
    <property type="molecule type" value="Genomic_DNA"/>
</dbReference>
<reference evidence="2 3" key="1">
    <citation type="journal article" date="2019" name="Mol. Biol. Evol.">
        <title>Blast fungal genomes show frequent chromosomal changes, gene gains and losses, and effector gene turnover.</title>
        <authorList>
            <person name="Gomez Luciano L.B."/>
            <person name="Jason Tsai I."/>
            <person name="Chuma I."/>
            <person name="Tosa Y."/>
            <person name="Chen Y.H."/>
            <person name="Li J.Y."/>
            <person name="Li M.Y."/>
            <person name="Jade Lu M.Y."/>
            <person name="Nakayashiki H."/>
            <person name="Li W.H."/>
        </authorList>
    </citation>
    <scope>NUCLEOTIDE SEQUENCE [LARGE SCALE GENOMIC DNA]</scope>
    <source>
        <strain evidence="2">MZ5-1-6</strain>
    </source>
</reference>
<gene>
    <name evidence="2" type="ORF">PoMZ_03195</name>
</gene>
<protein>
    <submittedName>
        <fullName evidence="2">Uncharacterized protein</fullName>
    </submittedName>
</protein>
<evidence type="ECO:0000313" key="2">
    <source>
        <dbReference type="EMBL" id="QBZ58250.1"/>
    </source>
</evidence>
<dbReference type="Proteomes" id="UP000294847">
    <property type="component" value="Chromosome 3"/>
</dbReference>
<dbReference type="AlphaFoldDB" id="A0A4P7NCG3"/>
<accession>A0A4P7NCG3</accession>
<organism evidence="2 3">
    <name type="scientific">Pyricularia oryzae</name>
    <name type="common">Rice blast fungus</name>
    <name type="synonym">Magnaporthe oryzae</name>
    <dbReference type="NCBI Taxonomy" id="318829"/>
    <lineage>
        <taxon>Eukaryota</taxon>
        <taxon>Fungi</taxon>
        <taxon>Dikarya</taxon>
        <taxon>Ascomycota</taxon>
        <taxon>Pezizomycotina</taxon>
        <taxon>Sordariomycetes</taxon>
        <taxon>Sordariomycetidae</taxon>
        <taxon>Magnaporthales</taxon>
        <taxon>Pyriculariaceae</taxon>
        <taxon>Pyricularia</taxon>
    </lineage>
</organism>
<evidence type="ECO:0000256" key="1">
    <source>
        <dbReference type="SAM" id="MobiDB-lite"/>
    </source>
</evidence>